<reference evidence="1 2" key="1">
    <citation type="submission" date="2019-08" db="EMBL/GenBank/DDBJ databases">
        <title>Bradyrhizobium hipponensis sp. nov., a rhizobium isolated from a Lupinus angustifolius root nodule in Tunisia.</title>
        <authorList>
            <person name="Off K."/>
            <person name="Rejili M."/>
            <person name="Mars M."/>
            <person name="Brachmann A."/>
            <person name="Marin M."/>
        </authorList>
    </citation>
    <scope>NUCLEOTIDE SEQUENCE [LARGE SCALE GENOMIC DNA]</scope>
    <source>
        <strain evidence="1 2">CTAW71</strain>
    </source>
</reference>
<evidence type="ECO:0000313" key="2">
    <source>
        <dbReference type="Proteomes" id="UP000324758"/>
    </source>
</evidence>
<name>A0A5D3KKJ6_9BRAD</name>
<keyword evidence="2" id="KW-1185">Reference proteome</keyword>
<organism evidence="1 2">
    <name type="scientific">Bradyrhizobium rifense</name>
    <dbReference type="NCBI Taxonomy" id="515499"/>
    <lineage>
        <taxon>Bacteria</taxon>
        <taxon>Pseudomonadati</taxon>
        <taxon>Pseudomonadota</taxon>
        <taxon>Alphaproteobacteria</taxon>
        <taxon>Hyphomicrobiales</taxon>
        <taxon>Nitrobacteraceae</taxon>
        <taxon>Bradyrhizobium</taxon>
    </lineage>
</organism>
<dbReference type="AlphaFoldDB" id="A0A5D3KKJ6"/>
<dbReference type="RefSeq" id="WP_148772509.1">
    <property type="nucleotide sequence ID" value="NZ_VSSS01000021.1"/>
</dbReference>
<comment type="caution">
    <text evidence="1">The sequence shown here is derived from an EMBL/GenBank/DDBJ whole genome shotgun (WGS) entry which is preliminary data.</text>
</comment>
<evidence type="ECO:0000313" key="1">
    <source>
        <dbReference type="EMBL" id="TYL96147.1"/>
    </source>
</evidence>
<accession>A0A5D3KKJ6</accession>
<proteinExistence type="predicted"/>
<protein>
    <submittedName>
        <fullName evidence="1">Uncharacterized protein</fullName>
    </submittedName>
</protein>
<dbReference type="OrthoDB" id="8256306at2"/>
<sequence>MNESAEQESSNEDHAVPTARMRSATMCEKCEELDQKIAHVRRLAKAGLDELTLSRFAALIEEYERQKKALHPDN</sequence>
<dbReference type="Proteomes" id="UP000324758">
    <property type="component" value="Unassembled WGS sequence"/>
</dbReference>
<gene>
    <name evidence="1" type="ORF">FXB40_12570</name>
</gene>
<dbReference type="EMBL" id="VSSS01000021">
    <property type="protein sequence ID" value="TYL96147.1"/>
    <property type="molecule type" value="Genomic_DNA"/>
</dbReference>